<name>A0A5J4X538_9EUKA</name>
<protein>
    <submittedName>
        <fullName evidence="1">Uncharacterized protein</fullName>
    </submittedName>
</protein>
<comment type="caution">
    <text evidence="1">The sequence shown here is derived from an EMBL/GenBank/DDBJ whole genome shotgun (WGS) entry which is preliminary data.</text>
</comment>
<reference evidence="1 2" key="1">
    <citation type="submission" date="2019-03" db="EMBL/GenBank/DDBJ databases">
        <title>Single cell metagenomics reveals metabolic interactions within the superorganism composed of flagellate Streblomastix strix and complex community of Bacteroidetes bacteria on its surface.</title>
        <authorList>
            <person name="Treitli S.C."/>
            <person name="Kolisko M."/>
            <person name="Husnik F."/>
            <person name="Keeling P."/>
            <person name="Hampl V."/>
        </authorList>
    </citation>
    <scope>NUCLEOTIDE SEQUENCE [LARGE SCALE GENOMIC DNA]</scope>
    <source>
        <strain evidence="1">ST1C</strain>
    </source>
</reference>
<sequence>MISIAAQAVVKIREDSNALTGFKAVTEGNFLHSDIFSEETIQKADRYMNCSFLQQLTSMLPPNYVYPPRGYYGYQQRPIFPLGRGYDTFDR</sequence>
<evidence type="ECO:0000313" key="1">
    <source>
        <dbReference type="EMBL" id="KAA6401765.1"/>
    </source>
</evidence>
<evidence type="ECO:0000313" key="2">
    <source>
        <dbReference type="Proteomes" id="UP000324800"/>
    </source>
</evidence>
<dbReference type="Proteomes" id="UP000324800">
    <property type="component" value="Unassembled WGS sequence"/>
</dbReference>
<gene>
    <name evidence="1" type="ORF">EZS28_002707</name>
</gene>
<proteinExistence type="predicted"/>
<dbReference type="EMBL" id="SNRW01000337">
    <property type="protein sequence ID" value="KAA6401765.1"/>
    <property type="molecule type" value="Genomic_DNA"/>
</dbReference>
<accession>A0A5J4X538</accession>
<organism evidence="1 2">
    <name type="scientific">Streblomastix strix</name>
    <dbReference type="NCBI Taxonomy" id="222440"/>
    <lineage>
        <taxon>Eukaryota</taxon>
        <taxon>Metamonada</taxon>
        <taxon>Preaxostyla</taxon>
        <taxon>Oxymonadida</taxon>
        <taxon>Streblomastigidae</taxon>
        <taxon>Streblomastix</taxon>
    </lineage>
</organism>
<dbReference type="AlphaFoldDB" id="A0A5J4X538"/>